<accession>A0A7W6RCY6</accession>
<organism evidence="1 2">
    <name type="scientific">Roseospira visakhapatnamensis</name>
    <dbReference type="NCBI Taxonomy" id="390880"/>
    <lineage>
        <taxon>Bacteria</taxon>
        <taxon>Pseudomonadati</taxon>
        <taxon>Pseudomonadota</taxon>
        <taxon>Alphaproteobacteria</taxon>
        <taxon>Rhodospirillales</taxon>
        <taxon>Rhodospirillaceae</taxon>
        <taxon>Roseospira</taxon>
    </lineage>
</organism>
<comment type="caution">
    <text evidence="1">The sequence shown here is derived from an EMBL/GenBank/DDBJ whole genome shotgun (WGS) entry which is preliminary data.</text>
</comment>
<evidence type="ECO:0000313" key="1">
    <source>
        <dbReference type="EMBL" id="MBB4266245.1"/>
    </source>
</evidence>
<sequence length="207" mass="22842">MSIYSQAEMESLGVTNTGWGVCGFTSSFYAMYAQNPQARPQIINATQAYRVLAEIKTYLRMLQADNSPLLAKIRDFTRSFGPPYDTFKIDDYINNISKAAAQNLSVQQIEGDSKFSMAMPPEAVADYVTRMWERRTSITEGSGALTGGQGIIGVSKSKAGTKLPYKGLKHYMYYKNGTIYSWGRTFSSVADAMGPGGWKVVYVIAVL</sequence>
<dbReference type="Proteomes" id="UP000554286">
    <property type="component" value="Unassembled WGS sequence"/>
</dbReference>
<dbReference type="EMBL" id="JACIGK010000012">
    <property type="protein sequence ID" value="MBB4266245.1"/>
    <property type="molecule type" value="Genomic_DNA"/>
</dbReference>
<keyword evidence="2" id="KW-1185">Reference proteome</keyword>
<protein>
    <submittedName>
        <fullName evidence="1">Uncharacterized protein</fullName>
    </submittedName>
</protein>
<reference evidence="1 2" key="1">
    <citation type="submission" date="2020-08" db="EMBL/GenBank/DDBJ databases">
        <title>Genome sequencing of Purple Non-Sulfur Bacteria from various extreme environments.</title>
        <authorList>
            <person name="Mayer M."/>
        </authorList>
    </citation>
    <scope>NUCLEOTIDE SEQUENCE [LARGE SCALE GENOMIC DNA]</scope>
    <source>
        <strain evidence="1 2">JA131</strain>
    </source>
</reference>
<proteinExistence type="predicted"/>
<evidence type="ECO:0000313" key="2">
    <source>
        <dbReference type="Proteomes" id="UP000554286"/>
    </source>
</evidence>
<dbReference type="AlphaFoldDB" id="A0A7W6RCY6"/>
<gene>
    <name evidence="1" type="ORF">GGD89_001876</name>
</gene>
<dbReference type="RefSeq" id="WP_184044434.1">
    <property type="nucleotide sequence ID" value="NZ_JACIGK010000012.1"/>
</dbReference>
<name>A0A7W6RCY6_9PROT</name>